<evidence type="ECO:0008006" key="4">
    <source>
        <dbReference type="Google" id="ProtNLM"/>
    </source>
</evidence>
<sequence length="271" mass="28463">MGTINSELRKVFTLKWWWVLCLILAVVAAGIVALNAWQYDSLLSDPALEEARNSGQIPGLDDPRTMIESVYRSPLMFGYLLAFTGGALVAGNETAHKTWTATFTAVPRRWSVLGGKVVAAIVVALLTGLTHLVVAVGFGAALTGVFDALEPFPEPAQLAVTLGTFVVAHVLWALLGLGLALLTNSTLATVIIGFVATLIGDNVIAGLAFAFDWVGDVARYLPGPVTGALTRSDAGGVWDPLEPWAGGLALAAYAAVALLLGGLRRARKDVD</sequence>
<gene>
    <name evidence="2" type="ORF">CYJ76_01450</name>
</gene>
<feature type="transmembrane region" description="Helical" evidence="1">
    <location>
        <begin position="158"/>
        <end position="182"/>
    </location>
</feature>
<dbReference type="OrthoDB" id="5244396at2"/>
<dbReference type="EMBL" id="PKIZ01000002">
    <property type="protein sequence ID" value="PKZ42562.1"/>
    <property type="molecule type" value="Genomic_DNA"/>
</dbReference>
<evidence type="ECO:0000256" key="1">
    <source>
        <dbReference type="SAM" id="Phobius"/>
    </source>
</evidence>
<feature type="transmembrane region" description="Helical" evidence="1">
    <location>
        <begin position="189"/>
        <end position="211"/>
    </location>
</feature>
<name>A0A2I1PD48_9MICO</name>
<keyword evidence="1" id="KW-0472">Membrane</keyword>
<organism evidence="2 3">
    <name type="scientific">Kytococcus schroeteri</name>
    <dbReference type="NCBI Taxonomy" id="138300"/>
    <lineage>
        <taxon>Bacteria</taxon>
        <taxon>Bacillati</taxon>
        <taxon>Actinomycetota</taxon>
        <taxon>Actinomycetes</taxon>
        <taxon>Micrococcales</taxon>
        <taxon>Kytococcaceae</taxon>
        <taxon>Kytococcus</taxon>
    </lineage>
</organism>
<dbReference type="AlphaFoldDB" id="A0A2I1PD48"/>
<proteinExistence type="predicted"/>
<feature type="transmembrane region" description="Helical" evidence="1">
    <location>
        <begin position="16"/>
        <end position="37"/>
    </location>
</feature>
<feature type="transmembrane region" description="Helical" evidence="1">
    <location>
        <begin position="117"/>
        <end position="146"/>
    </location>
</feature>
<keyword evidence="3" id="KW-1185">Reference proteome</keyword>
<keyword evidence="1" id="KW-1133">Transmembrane helix</keyword>
<keyword evidence="1" id="KW-0812">Transmembrane</keyword>
<dbReference type="RefSeq" id="WP_070703813.1">
    <property type="nucleotide sequence ID" value="NZ_JBHLVH010000013.1"/>
</dbReference>
<reference evidence="2 3" key="1">
    <citation type="submission" date="2017-12" db="EMBL/GenBank/DDBJ databases">
        <title>Phylogenetic diversity of female urinary microbiome.</title>
        <authorList>
            <person name="Thomas-White K."/>
            <person name="Wolfe A.J."/>
        </authorList>
    </citation>
    <scope>NUCLEOTIDE SEQUENCE [LARGE SCALE GENOMIC DNA]</scope>
    <source>
        <strain evidence="2 3">UMB1298</strain>
    </source>
</reference>
<evidence type="ECO:0000313" key="2">
    <source>
        <dbReference type="EMBL" id="PKZ42562.1"/>
    </source>
</evidence>
<evidence type="ECO:0000313" key="3">
    <source>
        <dbReference type="Proteomes" id="UP000234206"/>
    </source>
</evidence>
<feature type="transmembrane region" description="Helical" evidence="1">
    <location>
        <begin position="244"/>
        <end position="263"/>
    </location>
</feature>
<accession>A0A2I1PD48</accession>
<comment type="caution">
    <text evidence="2">The sequence shown here is derived from an EMBL/GenBank/DDBJ whole genome shotgun (WGS) entry which is preliminary data.</text>
</comment>
<protein>
    <recommendedName>
        <fullName evidence="4">ABC transporter permease</fullName>
    </recommendedName>
</protein>
<dbReference type="Proteomes" id="UP000234206">
    <property type="component" value="Unassembled WGS sequence"/>
</dbReference>